<dbReference type="InterPro" id="IPR036291">
    <property type="entry name" value="NAD(P)-bd_dom_sf"/>
</dbReference>
<dbReference type="InterPro" id="IPR057326">
    <property type="entry name" value="KR_dom"/>
</dbReference>
<dbReference type="InterPro" id="IPR002347">
    <property type="entry name" value="SDR_fam"/>
</dbReference>
<feature type="transmembrane region" description="Helical" evidence="4">
    <location>
        <begin position="221"/>
        <end position="242"/>
    </location>
</feature>
<dbReference type="PRINTS" id="PR00081">
    <property type="entry name" value="GDHRDH"/>
</dbReference>
<evidence type="ECO:0000313" key="7">
    <source>
        <dbReference type="Proteomes" id="UP000005801"/>
    </source>
</evidence>
<keyword evidence="4" id="KW-0812">Transmembrane</keyword>
<dbReference type="PRINTS" id="PR00080">
    <property type="entry name" value="SDRFAMILY"/>
</dbReference>
<organism evidence="6 7">
    <name type="scientific">Plesiocystis pacifica SIR-1</name>
    <dbReference type="NCBI Taxonomy" id="391625"/>
    <lineage>
        <taxon>Bacteria</taxon>
        <taxon>Pseudomonadati</taxon>
        <taxon>Myxococcota</taxon>
        <taxon>Polyangia</taxon>
        <taxon>Nannocystales</taxon>
        <taxon>Nannocystaceae</taxon>
        <taxon>Plesiocystis</taxon>
    </lineage>
</organism>
<dbReference type="SMART" id="SM00822">
    <property type="entry name" value="PKS_KR"/>
    <property type="match status" value="1"/>
</dbReference>
<dbReference type="GO" id="GO:0016491">
    <property type="term" value="F:oxidoreductase activity"/>
    <property type="evidence" value="ECO:0007669"/>
    <property type="project" value="UniProtKB-KW"/>
</dbReference>
<dbReference type="InterPro" id="IPR020904">
    <property type="entry name" value="Sc_DH/Rdtase_CS"/>
</dbReference>
<accession>A6GAH4</accession>
<dbReference type="OrthoDB" id="658698at2"/>
<feature type="domain" description="Ketoreductase" evidence="5">
    <location>
        <begin position="4"/>
        <end position="184"/>
    </location>
</feature>
<dbReference type="PANTHER" id="PTHR44196:SF3">
    <property type="entry name" value="SHORT CHAIN DEHYDROGENASE FAMILY PROTEIN"/>
    <property type="match status" value="1"/>
</dbReference>
<evidence type="ECO:0000313" key="6">
    <source>
        <dbReference type="EMBL" id="EDM77162.1"/>
    </source>
</evidence>
<evidence type="ECO:0000256" key="3">
    <source>
        <dbReference type="RuleBase" id="RU000363"/>
    </source>
</evidence>
<reference evidence="6 7" key="1">
    <citation type="submission" date="2007-06" db="EMBL/GenBank/DDBJ databases">
        <authorList>
            <person name="Shimkets L."/>
            <person name="Ferriera S."/>
            <person name="Johnson J."/>
            <person name="Kravitz S."/>
            <person name="Beeson K."/>
            <person name="Sutton G."/>
            <person name="Rogers Y.-H."/>
            <person name="Friedman R."/>
            <person name="Frazier M."/>
            <person name="Venter J.C."/>
        </authorList>
    </citation>
    <scope>NUCLEOTIDE SEQUENCE [LARGE SCALE GENOMIC DNA]</scope>
    <source>
        <strain evidence="6 7">SIR-1</strain>
    </source>
</reference>
<dbReference type="SUPFAM" id="SSF51735">
    <property type="entry name" value="NAD(P)-binding Rossmann-fold domains"/>
    <property type="match status" value="1"/>
</dbReference>
<dbReference type="PIRSF" id="PIRSF000126">
    <property type="entry name" value="11-beta-HSD1"/>
    <property type="match status" value="1"/>
</dbReference>
<gene>
    <name evidence="6" type="ORF">PPSIR1_30806</name>
</gene>
<sequence length="251" mass="26201">MAFRSALITGASSGIGAAIAHTLAAEGSSVVLAARREDKLAEVAESIAKAHGADKVRVQVLDVSDPERTEATVRELDGELAFDLVIANAGVSKSTPGPKLSWKAVETVVSVNVCGAVATLTGALPGMVERGAGHLVGVSSVAKYRGLPSSAAYCASKAFLSTFLESLRVDLHHAGIRVTDIRPGFVETEMTAGIPNKPFEVTAADAAQRVVRAIHRGRGVFIFPVPMTVFGPIMGAMPSALLEPMMRQTKK</sequence>
<keyword evidence="2" id="KW-0560">Oxidoreductase</keyword>
<dbReference type="PROSITE" id="PS00061">
    <property type="entry name" value="ADH_SHORT"/>
    <property type="match status" value="1"/>
</dbReference>
<dbReference type="Pfam" id="PF00106">
    <property type="entry name" value="adh_short"/>
    <property type="match status" value="1"/>
</dbReference>
<evidence type="ECO:0000259" key="5">
    <source>
        <dbReference type="SMART" id="SM00822"/>
    </source>
</evidence>
<dbReference type="AlphaFoldDB" id="A6GAH4"/>
<dbReference type="STRING" id="391625.PPSIR1_30806"/>
<keyword evidence="7" id="KW-1185">Reference proteome</keyword>
<name>A6GAH4_9BACT</name>
<dbReference type="Proteomes" id="UP000005801">
    <property type="component" value="Unassembled WGS sequence"/>
</dbReference>
<dbReference type="GO" id="GO:0016020">
    <property type="term" value="C:membrane"/>
    <property type="evidence" value="ECO:0007669"/>
    <property type="project" value="TreeGrafter"/>
</dbReference>
<protein>
    <submittedName>
        <fullName evidence="6">Oxidoreductase, short chain dehydrogenase/reductase family protein</fullName>
    </submittedName>
</protein>
<dbReference type="eggNOG" id="COG0300">
    <property type="taxonomic scope" value="Bacteria"/>
</dbReference>
<dbReference type="Gene3D" id="3.40.50.720">
    <property type="entry name" value="NAD(P)-binding Rossmann-like Domain"/>
    <property type="match status" value="1"/>
</dbReference>
<comment type="similarity">
    <text evidence="1 3">Belongs to the short-chain dehydrogenases/reductases (SDR) family.</text>
</comment>
<comment type="caution">
    <text evidence="6">The sequence shown here is derived from an EMBL/GenBank/DDBJ whole genome shotgun (WGS) entry which is preliminary data.</text>
</comment>
<dbReference type="RefSeq" id="WP_006973716.1">
    <property type="nucleotide sequence ID" value="NZ_ABCS01000051.1"/>
</dbReference>
<evidence type="ECO:0000256" key="1">
    <source>
        <dbReference type="ARBA" id="ARBA00006484"/>
    </source>
</evidence>
<evidence type="ECO:0000256" key="4">
    <source>
        <dbReference type="SAM" id="Phobius"/>
    </source>
</evidence>
<evidence type="ECO:0000256" key="2">
    <source>
        <dbReference type="ARBA" id="ARBA00023002"/>
    </source>
</evidence>
<keyword evidence="4" id="KW-1133">Transmembrane helix</keyword>
<proteinExistence type="inferred from homology"/>
<dbReference type="PANTHER" id="PTHR44196">
    <property type="entry name" value="DEHYDROGENASE/REDUCTASE SDR FAMILY MEMBER 7B"/>
    <property type="match status" value="1"/>
</dbReference>
<dbReference type="EMBL" id="ABCS01000051">
    <property type="protein sequence ID" value="EDM77162.1"/>
    <property type="molecule type" value="Genomic_DNA"/>
</dbReference>
<keyword evidence="4" id="KW-0472">Membrane</keyword>